<dbReference type="InterPro" id="IPR015300">
    <property type="entry name" value="DNA-bd_pseudobarrel_sf"/>
</dbReference>
<reference evidence="8 9" key="1">
    <citation type="submission" date="2024-01" db="EMBL/GenBank/DDBJ databases">
        <title>The genomes of 5 underutilized Papilionoideae crops provide insights into root nodulation and disease resistanc.</title>
        <authorList>
            <person name="Jiang F."/>
        </authorList>
    </citation>
    <scope>NUCLEOTIDE SEQUENCE [LARGE SCALE GENOMIC DNA]</scope>
    <source>
        <strain evidence="8">JINMINGXINNONG_FW02</strain>
        <tissue evidence="8">Leaves</tissue>
    </source>
</reference>
<feature type="region of interest" description="Disordered" evidence="6">
    <location>
        <begin position="116"/>
        <end position="226"/>
    </location>
</feature>
<organism evidence="8 9">
    <name type="scientific">Phaseolus coccineus</name>
    <name type="common">Scarlet runner bean</name>
    <name type="synonym">Phaseolus multiflorus</name>
    <dbReference type="NCBI Taxonomy" id="3886"/>
    <lineage>
        <taxon>Eukaryota</taxon>
        <taxon>Viridiplantae</taxon>
        <taxon>Streptophyta</taxon>
        <taxon>Embryophyta</taxon>
        <taxon>Tracheophyta</taxon>
        <taxon>Spermatophyta</taxon>
        <taxon>Magnoliopsida</taxon>
        <taxon>eudicotyledons</taxon>
        <taxon>Gunneridae</taxon>
        <taxon>Pentapetalae</taxon>
        <taxon>rosids</taxon>
        <taxon>fabids</taxon>
        <taxon>Fabales</taxon>
        <taxon>Fabaceae</taxon>
        <taxon>Papilionoideae</taxon>
        <taxon>50 kb inversion clade</taxon>
        <taxon>NPAAA clade</taxon>
        <taxon>indigoferoid/millettioid clade</taxon>
        <taxon>Phaseoleae</taxon>
        <taxon>Phaseolus</taxon>
    </lineage>
</organism>
<evidence type="ECO:0000313" key="8">
    <source>
        <dbReference type="EMBL" id="KAK7341543.1"/>
    </source>
</evidence>
<dbReference type="PROSITE" id="PS50863">
    <property type="entry name" value="B3"/>
    <property type="match status" value="1"/>
</dbReference>
<evidence type="ECO:0000313" key="9">
    <source>
        <dbReference type="Proteomes" id="UP001374584"/>
    </source>
</evidence>
<name>A0AAN9LXM8_PHACN</name>
<comment type="subcellular location">
    <subcellularLocation>
        <location evidence="1">Nucleus</location>
    </subcellularLocation>
</comment>
<evidence type="ECO:0000256" key="1">
    <source>
        <dbReference type="ARBA" id="ARBA00004123"/>
    </source>
</evidence>
<keyword evidence="5" id="KW-0539">Nucleus</keyword>
<dbReference type="SMART" id="SM01019">
    <property type="entry name" value="B3"/>
    <property type="match status" value="1"/>
</dbReference>
<dbReference type="AlphaFoldDB" id="A0AAN9LXM8"/>
<keyword evidence="3" id="KW-0238">DNA-binding</keyword>
<feature type="domain" description="TF-B3" evidence="7">
    <location>
        <begin position="8"/>
        <end position="103"/>
    </location>
</feature>
<feature type="compositionally biased region" description="Acidic residues" evidence="6">
    <location>
        <begin position="136"/>
        <end position="187"/>
    </location>
</feature>
<keyword evidence="2" id="KW-0805">Transcription regulation</keyword>
<dbReference type="InterPro" id="IPR050655">
    <property type="entry name" value="Plant_B3_domain"/>
</dbReference>
<dbReference type="Proteomes" id="UP001374584">
    <property type="component" value="Unassembled WGS sequence"/>
</dbReference>
<protein>
    <recommendedName>
        <fullName evidence="7">TF-B3 domain-containing protein</fullName>
    </recommendedName>
</protein>
<evidence type="ECO:0000256" key="4">
    <source>
        <dbReference type="ARBA" id="ARBA00023163"/>
    </source>
</evidence>
<dbReference type="CDD" id="cd10017">
    <property type="entry name" value="B3_DNA"/>
    <property type="match status" value="1"/>
</dbReference>
<comment type="caution">
    <text evidence="8">The sequence shown here is derived from an EMBL/GenBank/DDBJ whole genome shotgun (WGS) entry which is preliminary data.</text>
</comment>
<dbReference type="GO" id="GO:0003677">
    <property type="term" value="F:DNA binding"/>
    <property type="evidence" value="ECO:0007669"/>
    <property type="project" value="UniProtKB-KW"/>
</dbReference>
<accession>A0AAN9LXM8</accession>
<dbReference type="PANTHER" id="PTHR31920">
    <property type="entry name" value="B3 DOMAIN-CONTAINING"/>
    <property type="match status" value="1"/>
</dbReference>
<evidence type="ECO:0000256" key="2">
    <source>
        <dbReference type="ARBA" id="ARBA00023015"/>
    </source>
</evidence>
<proteinExistence type="predicted"/>
<gene>
    <name evidence="8" type="ORF">VNO80_24476</name>
</gene>
<sequence>MSGAEKYPDFFKVFLQEQHYERMLIPNAFVKLQGLQGRIPEDVLLRNRSERVWHVKTRFFGDRLYFDDGWKIFHKENFLGNADFLVFRYDGVNEFRVTILETSTQCEKTLVKMEEEEVNEEGKAAEVEETVITQEEQAEDCDIEEEEDSQDQDYDDDNDDSDFDDADDDDDDDDENTEMEEESEEENSVGPVGYASQRYRKPCRRDTASSSHPQTEDTFKDDEFDPEMCIQPENNFFEAKLYRSRPNELHIPGIAIQDFSLSFPEKITLKCCQHCQRKDIQRNQLQDYHLNLTQQAPIRKRYLEVTGKVCRWQDDRICIKGWANFSRRNKIKNNDVCICEVISGDDQVVRTFLVHVIVTSSTRNAATEIFQIAVIMNELVLIEIAKDFFSKLKHLWKSPSENLMNFI</sequence>
<evidence type="ECO:0000256" key="6">
    <source>
        <dbReference type="SAM" id="MobiDB-lite"/>
    </source>
</evidence>
<dbReference type="PANTHER" id="PTHR31920:SF135">
    <property type="entry name" value="B3 DOMAIN-CONTAINING PROTEIN OS03G0621600-RELATED"/>
    <property type="match status" value="1"/>
</dbReference>
<evidence type="ECO:0000256" key="5">
    <source>
        <dbReference type="ARBA" id="ARBA00023242"/>
    </source>
</evidence>
<dbReference type="GO" id="GO:0005634">
    <property type="term" value="C:nucleus"/>
    <property type="evidence" value="ECO:0007669"/>
    <property type="project" value="UniProtKB-SubCell"/>
</dbReference>
<dbReference type="Gene3D" id="2.40.330.10">
    <property type="entry name" value="DNA-binding pseudobarrel domain"/>
    <property type="match status" value="2"/>
</dbReference>
<dbReference type="Pfam" id="PF02362">
    <property type="entry name" value="B3"/>
    <property type="match status" value="1"/>
</dbReference>
<keyword evidence="4" id="KW-0804">Transcription</keyword>
<evidence type="ECO:0000259" key="7">
    <source>
        <dbReference type="PROSITE" id="PS50863"/>
    </source>
</evidence>
<keyword evidence="9" id="KW-1185">Reference proteome</keyword>
<evidence type="ECO:0000256" key="3">
    <source>
        <dbReference type="ARBA" id="ARBA00023125"/>
    </source>
</evidence>
<dbReference type="SUPFAM" id="SSF101936">
    <property type="entry name" value="DNA-binding pseudobarrel domain"/>
    <property type="match status" value="2"/>
</dbReference>
<dbReference type="InterPro" id="IPR003340">
    <property type="entry name" value="B3_DNA-bd"/>
</dbReference>
<dbReference type="EMBL" id="JAYMYR010000009">
    <property type="protein sequence ID" value="KAK7341543.1"/>
    <property type="molecule type" value="Genomic_DNA"/>
</dbReference>